<dbReference type="PANTHER" id="PTHR15665">
    <property type="entry name" value="ASTEROID PROTEIN"/>
    <property type="match status" value="1"/>
</dbReference>
<dbReference type="AlphaFoldDB" id="A0AAD5VBI2"/>
<name>A0AAD5VBI2_9APHY</name>
<dbReference type="SUPFAM" id="SSF88723">
    <property type="entry name" value="PIN domain-like"/>
    <property type="match status" value="1"/>
</dbReference>
<proteinExistence type="inferred from homology"/>
<evidence type="ECO:0008006" key="5">
    <source>
        <dbReference type="Google" id="ProtNLM"/>
    </source>
</evidence>
<dbReference type="Proteomes" id="UP001212997">
    <property type="component" value="Unassembled WGS sequence"/>
</dbReference>
<feature type="region of interest" description="Disordered" evidence="2">
    <location>
        <begin position="790"/>
        <end position="819"/>
    </location>
</feature>
<comment type="caution">
    <text evidence="3">The sequence shown here is derived from an EMBL/GenBank/DDBJ whole genome shotgun (WGS) entry which is preliminary data.</text>
</comment>
<dbReference type="EMBL" id="JANAWD010000043">
    <property type="protein sequence ID" value="KAJ3489536.1"/>
    <property type="molecule type" value="Genomic_DNA"/>
</dbReference>
<evidence type="ECO:0000256" key="2">
    <source>
        <dbReference type="SAM" id="MobiDB-lite"/>
    </source>
</evidence>
<organism evidence="3 4">
    <name type="scientific">Meripilus lineatus</name>
    <dbReference type="NCBI Taxonomy" id="2056292"/>
    <lineage>
        <taxon>Eukaryota</taxon>
        <taxon>Fungi</taxon>
        <taxon>Dikarya</taxon>
        <taxon>Basidiomycota</taxon>
        <taxon>Agaricomycotina</taxon>
        <taxon>Agaricomycetes</taxon>
        <taxon>Polyporales</taxon>
        <taxon>Meripilaceae</taxon>
        <taxon>Meripilus</taxon>
    </lineage>
</organism>
<sequence>MGVHGLATFLHEHQATCAQPFQLTQQFDELTTFVIDGWSFVYELENASGLPWVYGGEYEQFADLVKSVIRSWLTVGIRLIFVFDGPCPEKKFPTLESRITKSRIQASLLFFRTSSISRSSPRFLAENAILPPFAASVCITSIQSMIASLSAEQSNLRSLQLYFADEEGDPFAVELAARFGAYIVAQDSDYVILNAEGYQGYIPIHDMVWSGIPSDRGETLGIEAEDGFQTVVKSKSRKKLPDPQSTDITYGLVPPENVGDLQLSVLVYSPTLLASYLQIPESLLPLLAALVGNDFTGNKDTSITTQQINLQWLFFDRKLTLSQRVNRVAQTLRSILSAALAPGAKGKPKLQVGSVMELIEKATVALTIRPTDHLASGVRAKVIETVVEATLRYAIPRREECLPSFAQPWMSEMCPLHEESSCPLVGYFTPPESSHLSLTTSEILHQSQSRVRILYISAYRAGKLDSRLLDVLNTGTFWSTPFLENPDLETVSRSISRPINQLCYSLFDHGVGLLEPEDGSEESTDESGGDDDELVDVVEESDEEDPLAPLRGALQKLDHPGDDTESHSTSDSQDTAILPITPKVVVEWVRRGTRIAPEEVTVPPLTDVLNSTGIELKSGELLQLAPEEVRFTFLLRYLHSDTPKIRALAEEHILVALTLRWVLSRLNARAQESNGNKDRLKELWSRQEVHAFLATFSGPLDEVDAADDPPLLDRNVQLVSQFSAALRSVERLAETLLLHDRVPHTIDKFSGRLFHSYLTGTRQVPSGAMPTGLWDACVENLESALAVTHKERRQKKQTNQTTTVRGSDRVMSATNGRKQKGGYGKFDLLASLGG</sequence>
<dbReference type="PANTHER" id="PTHR15665:SF1">
    <property type="entry name" value="PROTEIN ASTEROID HOMOLOG 1"/>
    <property type="match status" value="1"/>
</dbReference>
<accession>A0AAD5VBI2</accession>
<keyword evidence="4" id="KW-1185">Reference proteome</keyword>
<protein>
    <recommendedName>
        <fullName evidence="5">Asteroid domain-containing protein</fullName>
    </recommendedName>
</protein>
<dbReference type="InterPro" id="IPR029060">
    <property type="entry name" value="PIN-like_dom_sf"/>
</dbReference>
<dbReference type="Gene3D" id="3.40.50.1010">
    <property type="entry name" value="5'-nuclease"/>
    <property type="match status" value="1"/>
</dbReference>
<gene>
    <name evidence="3" type="ORF">NLI96_g2049</name>
</gene>
<evidence type="ECO:0000256" key="1">
    <source>
        <dbReference type="ARBA" id="ARBA00007398"/>
    </source>
</evidence>
<feature type="compositionally biased region" description="Basic and acidic residues" evidence="2">
    <location>
        <begin position="556"/>
        <end position="568"/>
    </location>
</feature>
<dbReference type="InterPro" id="IPR026832">
    <property type="entry name" value="Asteroid"/>
</dbReference>
<evidence type="ECO:0000313" key="3">
    <source>
        <dbReference type="EMBL" id="KAJ3489536.1"/>
    </source>
</evidence>
<feature type="region of interest" description="Disordered" evidence="2">
    <location>
        <begin position="553"/>
        <end position="576"/>
    </location>
</feature>
<evidence type="ECO:0000313" key="4">
    <source>
        <dbReference type="Proteomes" id="UP001212997"/>
    </source>
</evidence>
<reference evidence="3" key="1">
    <citation type="submission" date="2022-07" db="EMBL/GenBank/DDBJ databases">
        <title>Genome Sequence of Physisporinus lineatus.</title>
        <authorList>
            <person name="Buettner E."/>
        </authorList>
    </citation>
    <scope>NUCLEOTIDE SEQUENCE</scope>
    <source>
        <strain evidence="3">VT162</strain>
    </source>
</reference>
<comment type="similarity">
    <text evidence="1">Belongs to the asteroid family.</text>
</comment>